<evidence type="ECO:0000313" key="2">
    <source>
        <dbReference type="Proteomes" id="UP000570361"/>
    </source>
</evidence>
<organism evidence="1 2">
    <name type="scientific">Paenibacillus phyllosphaerae</name>
    <dbReference type="NCBI Taxonomy" id="274593"/>
    <lineage>
        <taxon>Bacteria</taxon>
        <taxon>Bacillati</taxon>
        <taxon>Bacillota</taxon>
        <taxon>Bacilli</taxon>
        <taxon>Bacillales</taxon>
        <taxon>Paenibacillaceae</taxon>
        <taxon>Paenibacillus</taxon>
    </lineage>
</organism>
<evidence type="ECO:0000313" key="1">
    <source>
        <dbReference type="EMBL" id="MBB3109124.1"/>
    </source>
</evidence>
<proteinExistence type="predicted"/>
<dbReference type="AlphaFoldDB" id="A0A7W5FLL7"/>
<reference evidence="1 2" key="1">
    <citation type="submission" date="2020-08" db="EMBL/GenBank/DDBJ databases">
        <title>Genomic Encyclopedia of Type Strains, Phase III (KMG-III): the genomes of soil and plant-associated and newly described type strains.</title>
        <authorList>
            <person name="Whitman W."/>
        </authorList>
    </citation>
    <scope>NUCLEOTIDE SEQUENCE [LARGE SCALE GENOMIC DNA]</scope>
    <source>
        <strain evidence="1 2">CECT 5862</strain>
    </source>
</reference>
<accession>A0A7W5FLL7</accession>
<name>A0A7W5FLL7_9BACL</name>
<dbReference type="Proteomes" id="UP000570361">
    <property type="component" value="Unassembled WGS sequence"/>
</dbReference>
<gene>
    <name evidence="1" type="ORF">FHS18_001176</name>
</gene>
<dbReference type="RefSeq" id="WP_183597912.1">
    <property type="nucleotide sequence ID" value="NZ_JACHXK010000002.1"/>
</dbReference>
<protein>
    <submittedName>
        <fullName evidence="1">Uncharacterized protein</fullName>
    </submittedName>
</protein>
<keyword evidence="2" id="KW-1185">Reference proteome</keyword>
<dbReference type="EMBL" id="JACHXK010000002">
    <property type="protein sequence ID" value="MBB3109124.1"/>
    <property type="molecule type" value="Genomic_DNA"/>
</dbReference>
<comment type="caution">
    <text evidence="1">The sequence shown here is derived from an EMBL/GenBank/DDBJ whole genome shotgun (WGS) entry which is preliminary data.</text>
</comment>
<sequence>MKRKAFCFSDEYLDNAIRENGFSPKIENTSIYQLVQKIKQDIDVSLLINLEVAEAQVREAYNDAQLPYLRYMASVTWTMKAFALLSTDN</sequence>